<keyword evidence="4" id="KW-0378">Hydrolase</keyword>
<evidence type="ECO:0000256" key="6">
    <source>
        <dbReference type="ARBA" id="ARBA00023242"/>
    </source>
</evidence>
<dbReference type="InterPro" id="IPR012337">
    <property type="entry name" value="RNaseH-like_sf"/>
</dbReference>
<dbReference type="SUPFAM" id="SSF53098">
    <property type="entry name" value="Ribonuclease H-like"/>
    <property type="match status" value="1"/>
</dbReference>
<proteinExistence type="inferred from homology"/>
<dbReference type="GO" id="GO:0003676">
    <property type="term" value="F:nucleic acid binding"/>
    <property type="evidence" value="ECO:0007669"/>
    <property type="project" value="InterPro"/>
</dbReference>
<evidence type="ECO:0000313" key="10">
    <source>
        <dbReference type="Proteomes" id="UP001050691"/>
    </source>
</evidence>
<dbReference type="FunFam" id="3.30.420.10:FF:000031">
    <property type="entry name" value="RNA exonuclease 1"/>
    <property type="match status" value="1"/>
</dbReference>
<keyword evidence="6" id="KW-0539">Nucleus</keyword>
<dbReference type="GO" id="GO:0005634">
    <property type="term" value="C:nucleus"/>
    <property type="evidence" value="ECO:0007669"/>
    <property type="project" value="UniProtKB-SubCell"/>
</dbReference>
<evidence type="ECO:0000256" key="4">
    <source>
        <dbReference type="ARBA" id="ARBA00022801"/>
    </source>
</evidence>
<sequence length="661" mass="72816">MKRATDRGSTSPQRGPPQTKKLRLDLDDSQQQHTNDMSPMKVFITKNDNNDSSSTTTLFDDSVPSSGMDGWTKVEKRKSKKVRNYEVRVSNNVPSMNYSTAGITARKEPISIGNPNSIQQVVVAQIPGLTNTLLNLPPLPTDPTMNPYLPIPISPPSPSSPPSSSSASIPFITQTFQHALPTRAPGEATKMHSVLGAFFMGPVSGEEKKRRILSRIEEGRKLIGEKDPSCYVLSAEEMCNQEYPIPSYMGDVSQLEMGWVESPEAEEEAEEDESMDGGGGAVKRLPKVFALDCEMVRYGSLSLGSHVADDAFSFPLPQCLTEDGKELTRVCVIDFYTEKVVLDELVKPIKPILDYLTRFSGITAEHLASVTTTLPLIQAKLVKMFTSRTILVGHSLEQDLRALKFAHARCIDTAVLYHHPRGRPLKPGLAWLTKKWCNREIQTGGEGGHDPEEDARACLELVKKKLANGPAFGEFKIDQESILERLARSTARGPRSVIKTAVVDYGNPSTWHGAKATIAIACKSDSDILNGMIEAVGQCQLVFGRFMELSEALGWSTSKTQIAEPPSIEDAVSSLDRRLKTLHQALPPRTALILFSGHSDPRTMASLSQRKAKFENDLRSGIAPDDIPKEERWTASDARALEEETAKARRGLAFLCLKREF</sequence>
<dbReference type="InterPro" id="IPR036397">
    <property type="entry name" value="RNaseH_sf"/>
</dbReference>
<dbReference type="EMBL" id="BPWL01000005">
    <property type="protein sequence ID" value="GJJ10086.1"/>
    <property type="molecule type" value="Genomic_DNA"/>
</dbReference>
<evidence type="ECO:0000256" key="1">
    <source>
        <dbReference type="ARBA" id="ARBA00004123"/>
    </source>
</evidence>
<comment type="similarity">
    <text evidence="2">Belongs to the REXO1/REXO3 family.</text>
</comment>
<evidence type="ECO:0000256" key="3">
    <source>
        <dbReference type="ARBA" id="ARBA00022722"/>
    </source>
</evidence>
<evidence type="ECO:0000259" key="8">
    <source>
        <dbReference type="SMART" id="SM00479"/>
    </source>
</evidence>
<comment type="subcellular location">
    <subcellularLocation>
        <location evidence="1">Nucleus</location>
    </subcellularLocation>
</comment>
<dbReference type="PANTHER" id="PTHR12801">
    <property type="entry name" value="RNA EXONUCLEASE REXO1 / RECO3 FAMILY MEMBER-RELATED"/>
    <property type="match status" value="1"/>
</dbReference>
<dbReference type="Gene3D" id="3.30.420.10">
    <property type="entry name" value="Ribonuclease H-like superfamily/Ribonuclease H"/>
    <property type="match status" value="1"/>
</dbReference>
<dbReference type="InterPro" id="IPR047021">
    <property type="entry name" value="REXO1/3/4-like"/>
</dbReference>
<evidence type="ECO:0000313" key="9">
    <source>
        <dbReference type="EMBL" id="GJJ10086.1"/>
    </source>
</evidence>
<dbReference type="InterPro" id="IPR013520">
    <property type="entry name" value="Ribonucl_H"/>
</dbReference>
<gene>
    <name evidence="9" type="ORF">Clacol_004312</name>
</gene>
<reference evidence="9" key="1">
    <citation type="submission" date="2021-10" db="EMBL/GenBank/DDBJ databases">
        <title>De novo Genome Assembly of Clathrus columnatus (Basidiomycota, Fungi) Using Illumina and Nanopore Sequence Data.</title>
        <authorList>
            <person name="Ogiso-Tanaka E."/>
            <person name="Itagaki H."/>
            <person name="Hosoya T."/>
            <person name="Hosaka K."/>
        </authorList>
    </citation>
    <scope>NUCLEOTIDE SEQUENCE</scope>
    <source>
        <strain evidence="9">MO-923</strain>
    </source>
</reference>
<evidence type="ECO:0000256" key="7">
    <source>
        <dbReference type="SAM" id="MobiDB-lite"/>
    </source>
</evidence>
<evidence type="ECO:0000256" key="5">
    <source>
        <dbReference type="ARBA" id="ARBA00022839"/>
    </source>
</evidence>
<feature type="compositionally biased region" description="Low complexity" evidence="7">
    <location>
        <begin position="45"/>
        <end position="62"/>
    </location>
</feature>
<dbReference type="Proteomes" id="UP001050691">
    <property type="component" value="Unassembled WGS sequence"/>
</dbReference>
<protein>
    <recommendedName>
        <fullName evidence="8">Exonuclease domain-containing protein</fullName>
    </recommendedName>
</protein>
<dbReference type="PANTHER" id="PTHR12801:SF115">
    <property type="entry name" value="FI18136P1-RELATED"/>
    <property type="match status" value="1"/>
</dbReference>
<keyword evidence="3" id="KW-0540">Nuclease</keyword>
<dbReference type="AlphaFoldDB" id="A0AAV5AC69"/>
<organism evidence="9 10">
    <name type="scientific">Clathrus columnatus</name>
    <dbReference type="NCBI Taxonomy" id="1419009"/>
    <lineage>
        <taxon>Eukaryota</taxon>
        <taxon>Fungi</taxon>
        <taxon>Dikarya</taxon>
        <taxon>Basidiomycota</taxon>
        <taxon>Agaricomycotina</taxon>
        <taxon>Agaricomycetes</taxon>
        <taxon>Phallomycetidae</taxon>
        <taxon>Phallales</taxon>
        <taxon>Clathraceae</taxon>
        <taxon>Clathrus</taxon>
    </lineage>
</organism>
<dbReference type="CDD" id="cd06145">
    <property type="entry name" value="REX1_like"/>
    <property type="match status" value="1"/>
</dbReference>
<keyword evidence="5" id="KW-0269">Exonuclease</keyword>
<feature type="domain" description="Exonuclease" evidence="8">
    <location>
        <begin position="287"/>
        <end position="471"/>
    </location>
</feature>
<dbReference type="InterPro" id="IPR034922">
    <property type="entry name" value="REX1-like_exo"/>
</dbReference>
<dbReference type="GO" id="GO:0010629">
    <property type="term" value="P:negative regulation of gene expression"/>
    <property type="evidence" value="ECO:0007669"/>
    <property type="project" value="UniProtKB-ARBA"/>
</dbReference>
<accession>A0AAV5AC69</accession>
<keyword evidence="10" id="KW-1185">Reference proteome</keyword>
<feature type="region of interest" description="Disordered" evidence="7">
    <location>
        <begin position="1"/>
        <end position="81"/>
    </location>
</feature>
<evidence type="ECO:0000256" key="2">
    <source>
        <dbReference type="ARBA" id="ARBA00006357"/>
    </source>
</evidence>
<dbReference type="SMART" id="SM00479">
    <property type="entry name" value="EXOIII"/>
    <property type="match status" value="1"/>
</dbReference>
<comment type="caution">
    <text evidence="9">The sequence shown here is derived from an EMBL/GenBank/DDBJ whole genome shotgun (WGS) entry which is preliminary data.</text>
</comment>
<name>A0AAV5AC69_9AGAM</name>
<dbReference type="GO" id="GO:0004527">
    <property type="term" value="F:exonuclease activity"/>
    <property type="evidence" value="ECO:0007669"/>
    <property type="project" value="UniProtKB-KW"/>
</dbReference>